<dbReference type="InterPro" id="IPR002455">
    <property type="entry name" value="GPCR3_GABA-B"/>
</dbReference>
<keyword evidence="5" id="KW-0472">Membrane</keyword>
<comment type="subcellular location">
    <subcellularLocation>
        <location evidence="1">Membrane</location>
    </subcellularLocation>
</comment>
<proteinExistence type="predicted"/>
<reference evidence="11" key="2">
    <citation type="journal article" date="2021" name="Genome Biol. Evol.">
        <title>Developing a high-quality reference genome for a parasitic bivalve with doubly uniparental inheritance (Bivalvia: Unionida).</title>
        <authorList>
            <person name="Smith C.H."/>
        </authorList>
    </citation>
    <scope>NUCLEOTIDE SEQUENCE</scope>
    <source>
        <strain evidence="11">CHS0354</strain>
        <tissue evidence="11">Mantle</tissue>
    </source>
</reference>
<dbReference type="EMBL" id="JAEAOA010002327">
    <property type="protein sequence ID" value="KAK3582846.1"/>
    <property type="molecule type" value="Genomic_DNA"/>
</dbReference>
<dbReference type="GO" id="GO:0007214">
    <property type="term" value="P:gamma-aminobutyric acid signaling pathway"/>
    <property type="evidence" value="ECO:0007669"/>
    <property type="project" value="TreeGrafter"/>
</dbReference>
<keyword evidence="12" id="KW-1185">Reference proteome</keyword>
<keyword evidence="9" id="KW-0732">Signal</keyword>
<name>A0AAE0S004_9BIVA</name>
<dbReference type="Proteomes" id="UP001195483">
    <property type="component" value="Unassembled WGS sequence"/>
</dbReference>
<evidence type="ECO:0000256" key="4">
    <source>
        <dbReference type="ARBA" id="ARBA00023040"/>
    </source>
</evidence>
<dbReference type="Pfam" id="PF01094">
    <property type="entry name" value="ANF_receptor"/>
    <property type="match status" value="1"/>
</dbReference>
<accession>A0AAE0S004</accession>
<dbReference type="PANTHER" id="PTHR10519">
    <property type="entry name" value="GABA-B RECEPTOR"/>
    <property type="match status" value="1"/>
</dbReference>
<comment type="caution">
    <text evidence="11">The sequence shown here is derived from an EMBL/GenBank/DDBJ whole genome shotgun (WGS) entry which is preliminary data.</text>
</comment>
<feature type="domain" description="Receptor ligand binding region" evidence="10">
    <location>
        <begin position="20"/>
        <end position="229"/>
    </location>
</feature>
<dbReference type="SUPFAM" id="SSF53822">
    <property type="entry name" value="Periplasmic binding protein-like I"/>
    <property type="match status" value="1"/>
</dbReference>
<dbReference type="PANTHER" id="PTHR10519:SF46">
    <property type="entry name" value="METABOTROPIC GABA-B RECEPTOR SUBTYPE 3, ISOFORM A"/>
    <property type="match status" value="1"/>
</dbReference>
<organism evidence="11 12">
    <name type="scientific">Potamilus streckersoni</name>
    <dbReference type="NCBI Taxonomy" id="2493646"/>
    <lineage>
        <taxon>Eukaryota</taxon>
        <taxon>Metazoa</taxon>
        <taxon>Spiralia</taxon>
        <taxon>Lophotrochozoa</taxon>
        <taxon>Mollusca</taxon>
        <taxon>Bivalvia</taxon>
        <taxon>Autobranchia</taxon>
        <taxon>Heteroconchia</taxon>
        <taxon>Palaeoheterodonta</taxon>
        <taxon>Unionida</taxon>
        <taxon>Unionoidea</taxon>
        <taxon>Unionidae</taxon>
        <taxon>Ambleminae</taxon>
        <taxon>Lampsilini</taxon>
        <taxon>Potamilus</taxon>
    </lineage>
</organism>
<evidence type="ECO:0000256" key="1">
    <source>
        <dbReference type="ARBA" id="ARBA00004370"/>
    </source>
</evidence>
<dbReference type="GO" id="GO:0004965">
    <property type="term" value="F:G protein-coupled GABA receptor activity"/>
    <property type="evidence" value="ECO:0007669"/>
    <property type="project" value="InterPro"/>
</dbReference>
<sequence length="274" mass="31355">MKSLIDNLLYAIFLIADTNAIDEMGKTFEQNNITTKASKSFRHVDQVHGKLKELKALDVRIIFGGFSEPVARYVMCEAYKLGMYSSRYVWIMLSEYVERWWELSNNTTCTRSALSQAVEGYFIIDSLNALTDEDRSSANISLRDFLLDYEKYNGTKPMSPYATSTYDTVWTIALTLRKALQWTKSGVNSTNKFSLESFNYDNGEKIRKVFFNIMQELEFLGISGPISFQGPDREGIAVINQNQGDAMRRIALYEPDNGKLNFYCPSCQPILWKG</sequence>
<evidence type="ECO:0000256" key="5">
    <source>
        <dbReference type="ARBA" id="ARBA00023136"/>
    </source>
</evidence>
<dbReference type="GO" id="GO:0038039">
    <property type="term" value="C:G protein-coupled receptor heterodimeric complex"/>
    <property type="evidence" value="ECO:0007669"/>
    <property type="project" value="TreeGrafter"/>
</dbReference>
<evidence type="ECO:0000256" key="3">
    <source>
        <dbReference type="ARBA" id="ARBA00022989"/>
    </source>
</evidence>
<evidence type="ECO:0000313" key="12">
    <source>
        <dbReference type="Proteomes" id="UP001195483"/>
    </source>
</evidence>
<dbReference type="InterPro" id="IPR028082">
    <property type="entry name" value="Peripla_BP_I"/>
</dbReference>
<evidence type="ECO:0000256" key="2">
    <source>
        <dbReference type="ARBA" id="ARBA00022692"/>
    </source>
</evidence>
<evidence type="ECO:0000256" key="9">
    <source>
        <dbReference type="SAM" id="SignalP"/>
    </source>
</evidence>
<keyword evidence="4" id="KW-0297">G-protein coupled receptor</keyword>
<keyword evidence="2" id="KW-0812">Transmembrane</keyword>
<dbReference type="AlphaFoldDB" id="A0AAE0S004"/>
<keyword evidence="3" id="KW-1133">Transmembrane helix</keyword>
<dbReference type="PRINTS" id="PR01176">
    <property type="entry name" value="GABABRECEPTR"/>
</dbReference>
<evidence type="ECO:0000256" key="8">
    <source>
        <dbReference type="ARBA" id="ARBA00023224"/>
    </source>
</evidence>
<evidence type="ECO:0000313" key="11">
    <source>
        <dbReference type="EMBL" id="KAK3582846.1"/>
    </source>
</evidence>
<keyword evidence="7" id="KW-0325">Glycoprotein</keyword>
<evidence type="ECO:0000256" key="7">
    <source>
        <dbReference type="ARBA" id="ARBA00023180"/>
    </source>
</evidence>
<protein>
    <recommendedName>
        <fullName evidence="10">Receptor ligand binding region domain-containing protein</fullName>
    </recommendedName>
</protein>
<reference evidence="11" key="1">
    <citation type="journal article" date="2021" name="Genome Biol. Evol.">
        <title>A High-Quality Reference Genome for a Parasitic Bivalve with Doubly Uniparental Inheritance (Bivalvia: Unionida).</title>
        <authorList>
            <person name="Smith C.H."/>
        </authorList>
    </citation>
    <scope>NUCLEOTIDE SEQUENCE</scope>
    <source>
        <strain evidence="11">CHS0354</strain>
    </source>
</reference>
<dbReference type="Gene3D" id="3.40.50.2300">
    <property type="match status" value="1"/>
</dbReference>
<reference evidence="11" key="3">
    <citation type="submission" date="2023-05" db="EMBL/GenBank/DDBJ databases">
        <authorList>
            <person name="Smith C.H."/>
        </authorList>
    </citation>
    <scope>NUCLEOTIDE SEQUENCE</scope>
    <source>
        <strain evidence="11">CHS0354</strain>
        <tissue evidence="11">Mantle</tissue>
    </source>
</reference>
<keyword evidence="6" id="KW-0675">Receptor</keyword>
<gene>
    <name evidence="11" type="ORF">CHS0354_039993</name>
</gene>
<keyword evidence="8" id="KW-0807">Transducer</keyword>
<feature type="signal peptide" evidence="9">
    <location>
        <begin position="1"/>
        <end position="20"/>
    </location>
</feature>
<feature type="chain" id="PRO_5041921450" description="Receptor ligand binding region domain-containing protein" evidence="9">
    <location>
        <begin position="21"/>
        <end position="274"/>
    </location>
</feature>
<evidence type="ECO:0000256" key="6">
    <source>
        <dbReference type="ARBA" id="ARBA00023170"/>
    </source>
</evidence>
<evidence type="ECO:0000259" key="10">
    <source>
        <dbReference type="Pfam" id="PF01094"/>
    </source>
</evidence>
<dbReference type="InterPro" id="IPR001828">
    <property type="entry name" value="ANF_lig-bd_rcpt"/>
</dbReference>